<dbReference type="RefSeq" id="WP_013580369.1">
    <property type="nucleotide sequence ID" value="NC_015064.1"/>
</dbReference>
<proteinExistence type="predicted"/>
<dbReference type="InterPro" id="IPR001387">
    <property type="entry name" value="Cro/C1-type_HTH"/>
</dbReference>
<gene>
    <name evidence="3" type="ordered locus">AciX9_2006</name>
</gene>
<dbReference type="Gene3D" id="1.10.260.40">
    <property type="entry name" value="lambda repressor-like DNA-binding domains"/>
    <property type="match status" value="1"/>
</dbReference>
<dbReference type="CDD" id="cd00093">
    <property type="entry name" value="HTH_XRE"/>
    <property type="match status" value="1"/>
</dbReference>
<feature type="region of interest" description="Disordered" evidence="1">
    <location>
        <begin position="86"/>
        <end position="110"/>
    </location>
</feature>
<dbReference type="Proteomes" id="UP000000343">
    <property type="component" value="Chromosome"/>
</dbReference>
<evidence type="ECO:0000313" key="3">
    <source>
        <dbReference type="EMBL" id="ADW69051.1"/>
    </source>
</evidence>
<evidence type="ECO:0000313" key="4">
    <source>
        <dbReference type="Proteomes" id="UP000000343"/>
    </source>
</evidence>
<dbReference type="OrthoDB" id="121876at2"/>
<dbReference type="AlphaFoldDB" id="E8X197"/>
<dbReference type="PaxDb" id="1198114-AciX9_2006"/>
<reference evidence="4" key="1">
    <citation type="submission" date="2011-01" db="EMBL/GenBank/DDBJ databases">
        <title>Complete sequence of chromosome of Acidobacterium sp. MP5ACTX9.</title>
        <authorList>
            <consortium name="US DOE Joint Genome Institute"/>
            <person name="Lucas S."/>
            <person name="Copeland A."/>
            <person name="Lapidus A."/>
            <person name="Cheng J.-F."/>
            <person name="Goodwin L."/>
            <person name="Pitluck S."/>
            <person name="Teshima H."/>
            <person name="Detter J.C."/>
            <person name="Han C."/>
            <person name="Tapia R."/>
            <person name="Land M."/>
            <person name="Hauser L."/>
            <person name="Kyrpides N."/>
            <person name="Ivanova N."/>
            <person name="Ovchinnikova G."/>
            <person name="Pagani I."/>
            <person name="Rawat S.R."/>
            <person name="Mannisto M."/>
            <person name="Haggblom M.M."/>
            <person name="Woyke T."/>
        </authorList>
    </citation>
    <scope>NUCLEOTIDE SEQUENCE [LARGE SCALE GENOMIC DNA]</scope>
    <source>
        <strain evidence="4">MP5ACTX9</strain>
    </source>
</reference>
<dbReference type="eggNOG" id="COG1396">
    <property type="taxonomic scope" value="Bacteria"/>
</dbReference>
<organism evidence="4">
    <name type="scientific">Granulicella tundricola (strain ATCC BAA-1859 / DSM 23138 / MP5ACTX9)</name>
    <dbReference type="NCBI Taxonomy" id="1198114"/>
    <lineage>
        <taxon>Bacteria</taxon>
        <taxon>Pseudomonadati</taxon>
        <taxon>Acidobacteriota</taxon>
        <taxon>Terriglobia</taxon>
        <taxon>Terriglobales</taxon>
        <taxon>Acidobacteriaceae</taxon>
        <taxon>Granulicella</taxon>
    </lineage>
</organism>
<feature type="domain" description="HTH cro/C1-type" evidence="2">
    <location>
        <begin position="16"/>
        <end position="69"/>
    </location>
</feature>
<protein>
    <submittedName>
        <fullName evidence="3">Helix-turn-helix domain protein</fullName>
    </submittedName>
</protein>
<dbReference type="Pfam" id="PF13443">
    <property type="entry name" value="HTH_26"/>
    <property type="match status" value="1"/>
</dbReference>
<accession>E8X197</accession>
<dbReference type="HOGENOM" id="CLU_2167400_0_0_0"/>
<dbReference type="GO" id="GO:0003677">
    <property type="term" value="F:DNA binding"/>
    <property type="evidence" value="ECO:0007669"/>
    <property type="project" value="InterPro"/>
</dbReference>
<evidence type="ECO:0000259" key="2">
    <source>
        <dbReference type="PROSITE" id="PS50943"/>
    </source>
</evidence>
<name>E8X197_GRATM</name>
<sequence>MDEQLKSYTKTLGERIKAARKQRGISNKKLIIDYGIHDSQWRRYERGGGISFASLLRIASVLDMTPSDLLQGIPLPDWKEPTVLRETKEVPRSPRPSELAKRQLQVDRET</sequence>
<dbReference type="SMART" id="SM00530">
    <property type="entry name" value="HTH_XRE"/>
    <property type="match status" value="1"/>
</dbReference>
<dbReference type="SUPFAM" id="SSF47413">
    <property type="entry name" value="lambda repressor-like DNA-binding domains"/>
    <property type="match status" value="1"/>
</dbReference>
<dbReference type="InterPro" id="IPR010982">
    <property type="entry name" value="Lambda_DNA-bd_dom_sf"/>
</dbReference>
<evidence type="ECO:0000256" key="1">
    <source>
        <dbReference type="SAM" id="MobiDB-lite"/>
    </source>
</evidence>
<feature type="compositionally biased region" description="Basic and acidic residues" evidence="1">
    <location>
        <begin position="98"/>
        <end position="110"/>
    </location>
</feature>
<keyword evidence="4" id="KW-1185">Reference proteome</keyword>
<dbReference type="EMBL" id="CP002480">
    <property type="protein sequence ID" value="ADW69051.1"/>
    <property type="molecule type" value="Genomic_DNA"/>
</dbReference>
<dbReference type="KEGG" id="acm:AciX9_2006"/>
<dbReference type="PROSITE" id="PS50943">
    <property type="entry name" value="HTH_CROC1"/>
    <property type="match status" value="1"/>
</dbReference>